<keyword evidence="2" id="KW-1185">Reference proteome</keyword>
<gene>
    <name evidence="1" type="ORF">ACOLOM_LOCUS5477</name>
</gene>
<proteinExistence type="predicted"/>
<evidence type="ECO:0000313" key="2">
    <source>
        <dbReference type="Proteomes" id="UP000789525"/>
    </source>
</evidence>
<evidence type="ECO:0000313" key="1">
    <source>
        <dbReference type="EMBL" id="CAG8567742.1"/>
    </source>
</evidence>
<comment type="caution">
    <text evidence="1">The sequence shown here is derived from an EMBL/GenBank/DDBJ whole genome shotgun (WGS) entry which is preliminary data.</text>
</comment>
<accession>A0ACA9M4P6</accession>
<name>A0ACA9M4P6_9GLOM</name>
<reference evidence="1" key="1">
    <citation type="submission" date="2021-06" db="EMBL/GenBank/DDBJ databases">
        <authorList>
            <person name="Kallberg Y."/>
            <person name="Tangrot J."/>
            <person name="Rosling A."/>
        </authorList>
    </citation>
    <scope>NUCLEOTIDE SEQUENCE</scope>
    <source>
        <strain evidence="1">CL356</strain>
    </source>
</reference>
<organism evidence="1 2">
    <name type="scientific">Acaulospora colombiana</name>
    <dbReference type="NCBI Taxonomy" id="27376"/>
    <lineage>
        <taxon>Eukaryota</taxon>
        <taxon>Fungi</taxon>
        <taxon>Fungi incertae sedis</taxon>
        <taxon>Mucoromycota</taxon>
        <taxon>Glomeromycotina</taxon>
        <taxon>Glomeromycetes</taxon>
        <taxon>Diversisporales</taxon>
        <taxon>Acaulosporaceae</taxon>
        <taxon>Acaulospora</taxon>
    </lineage>
</organism>
<sequence>MFQKYFDEGQIHLAEARRQKIGGFLYNALYAYEKAIKNFETFNKFPKSLRPHLTLNTKELLAEVYVECGNVFMSLKEIQKAEEHYRKALKWKNNYIKADEALKNLKANTDIDTTSSLNKFFFQNPRLNLENYPVFDDKVTLADTRQLAYYLQKDIQSTLSQEQICNLKKIASDVIEEYAHKISKSRDVIQEAVILSSIPDRDIYKKLLEQCIQPINNNIQVDSDLLEGLTQVVQNAQGHLDVGYANGLVQILGILTKKLQGIHQQQGVAEELYILTRAISRLLDAMKDVEVKGLDRESLHAPLYKQLSGLSKNKEDPALSYQAKYACQALLYVPDNEQPWQSAMRHFSDITGGILTLASAAKNLDPSKLKEVFSIANGIIEELNDFRTNFQDAFEGLKEIRRGFKFKLSRHRPWYIALRHIDFFIYTDQLVELEEFVRKTRLSQNPEFLWGFCQRIENLVNTHPDITVRQNALGLLKDVSQYTMKWGRYGPYPQIDQLSTTTFVPDFPTSLLYAAQSRSPVEANLKKLKKEICNDKELEQLLNLYIEPRGKLDVQDTDSFSLFPKVKEFLQGPKNVLLLLGDSGAGKSTFNRFLSLKLWEGYKVGGLIPLYISLTTIKNPKYDLIEKHLRKEFSEDQIKELKRNRKFVFILDGYDEIGGSEIGNICESNQLEAWNAHIIVMFTNTLRGILAWEKLIGTLHSIKKLLTPFLA</sequence>
<dbReference type="EMBL" id="CAJVPT010010173">
    <property type="protein sequence ID" value="CAG8567742.1"/>
    <property type="molecule type" value="Genomic_DNA"/>
</dbReference>
<dbReference type="Proteomes" id="UP000789525">
    <property type="component" value="Unassembled WGS sequence"/>
</dbReference>
<protein>
    <submittedName>
        <fullName evidence="1">13447_t:CDS:1</fullName>
    </submittedName>
</protein>